<dbReference type="AlphaFoldDB" id="A0A5D3CD94"/>
<evidence type="ECO:0000313" key="2">
    <source>
        <dbReference type="EMBL" id="TYK09811.1"/>
    </source>
</evidence>
<sequence>MIRHFPSDPPPYQIHHLGRSDRPFSSFGEVTLSSAIQRLRGDQERSTIFIVWRRDSAISDPTSSKGRSDICHQIHPFSRSDWKSSLFGEVTLPSVIQLLLGEDRAFVVRSIALVGAIGHLRQLERTDRTSSSFGEVTPLSVIQLLLRDYRAFTVNSTTLIEATGIFVVWIGDSTVSDPTSTRGRSSIYRQIHCHNRSDQASSSFGKRDREKAAPSSSFEEKEEKLYRCHLREEEAKLHHYRHLREREAKLHHRRHLVEAKSELRHHRPLRATTCWR</sequence>
<proteinExistence type="predicted"/>
<feature type="region of interest" description="Disordered" evidence="1">
    <location>
        <begin position="196"/>
        <end position="218"/>
    </location>
</feature>
<dbReference type="Proteomes" id="UP000321947">
    <property type="component" value="Unassembled WGS sequence"/>
</dbReference>
<feature type="compositionally biased region" description="Basic and acidic residues" evidence="1">
    <location>
        <begin position="205"/>
        <end position="218"/>
    </location>
</feature>
<dbReference type="EMBL" id="SSTD01011467">
    <property type="protein sequence ID" value="TYK09811.1"/>
    <property type="molecule type" value="Genomic_DNA"/>
</dbReference>
<accession>A0A5D3CD94</accession>
<gene>
    <name evidence="2" type="ORF">E5676_scaffold127G001090</name>
</gene>
<evidence type="ECO:0000256" key="1">
    <source>
        <dbReference type="SAM" id="MobiDB-lite"/>
    </source>
</evidence>
<organism evidence="2 3">
    <name type="scientific">Cucumis melo var. makuwa</name>
    <name type="common">Oriental melon</name>
    <dbReference type="NCBI Taxonomy" id="1194695"/>
    <lineage>
        <taxon>Eukaryota</taxon>
        <taxon>Viridiplantae</taxon>
        <taxon>Streptophyta</taxon>
        <taxon>Embryophyta</taxon>
        <taxon>Tracheophyta</taxon>
        <taxon>Spermatophyta</taxon>
        <taxon>Magnoliopsida</taxon>
        <taxon>eudicotyledons</taxon>
        <taxon>Gunneridae</taxon>
        <taxon>Pentapetalae</taxon>
        <taxon>rosids</taxon>
        <taxon>fabids</taxon>
        <taxon>Cucurbitales</taxon>
        <taxon>Cucurbitaceae</taxon>
        <taxon>Benincaseae</taxon>
        <taxon>Cucumis</taxon>
    </lineage>
</organism>
<name>A0A5D3CD94_CUCMM</name>
<reference evidence="2 3" key="1">
    <citation type="submission" date="2019-08" db="EMBL/GenBank/DDBJ databases">
        <title>Draft genome sequences of two oriental melons (Cucumis melo L. var makuwa).</title>
        <authorList>
            <person name="Kwon S.-Y."/>
        </authorList>
    </citation>
    <scope>NUCLEOTIDE SEQUENCE [LARGE SCALE GENOMIC DNA]</scope>
    <source>
        <strain evidence="3">cv. Chang Bougi</strain>
        <tissue evidence="2">Leaf</tissue>
    </source>
</reference>
<protein>
    <submittedName>
        <fullName evidence="2">Histidine-rich glycoprotein-like</fullName>
    </submittedName>
</protein>
<comment type="caution">
    <text evidence="2">The sequence shown here is derived from an EMBL/GenBank/DDBJ whole genome shotgun (WGS) entry which is preliminary data.</text>
</comment>
<evidence type="ECO:0000313" key="3">
    <source>
        <dbReference type="Proteomes" id="UP000321947"/>
    </source>
</evidence>